<dbReference type="EMBL" id="CP058627">
    <property type="protein sequence ID" value="QLG89768.1"/>
    <property type="molecule type" value="Genomic_DNA"/>
</dbReference>
<name>A0A7H9BNG4_9NEIS</name>
<reference evidence="1 2" key="1">
    <citation type="submission" date="2020-07" db="EMBL/GenBank/DDBJ databases">
        <title>Complete genome sequence of Chitinibacter sp. 2T18.</title>
        <authorList>
            <person name="Bae J.-W."/>
            <person name="Choi J.-W."/>
        </authorList>
    </citation>
    <scope>NUCLEOTIDE SEQUENCE [LARGE SCALE GENOMIC DNA]</scope>
    <source>
        <strain evidence="1 2">2T18</strain>
    </source>
</reference>
<dbReference type="SUPFAM" id="SSF48452">
    <property type="entry name" value="TPR-like"/>
    <property type="match status" value="1"/>
</dbReference>
<dbReference type="InterPro" id="IPR011990">
    <property type="entry name" value="TPR-like_helical_dom_sf"/>
</dbReference>
<gene>
    <name evidence="1" type="ORF">HQ393_16805</name>
</gene>
<dbReference type="AlphaFoldDB" id="A0A7H9BNG4"/>
<accession>A0A7H9BNG4</accession>
<sequence length="488" mass="55361">MDVFQSACEAEVPYLLSQVESLALQDVNQAYLASAALFERSKHLLLSPALSVQVHLSHARALWGLGRFSPALRLIKQAGKKVNEFQLNELRAEVYLLRGVVNLSLKRYLVSLNDLAMATDVAVDVVNIAVAIEAYLNVSQIYFIFGKNDEANELLQVGHQLSIAIDDVKLIAKSAIFLSNNLLDAGRYTEALEVIYQSEARILEYGDMTWVVEAGKSMAVCYYRMGCNEQAELYFETMRAMSNYYENLWAYSLVSINFAEFLFDQGQFEKSVEMLDKAAPGLRIFDNIYLRQKELLLRFKVYKGKFDFQQALQYLKKYEALKLEFLLGGSSTLERKTASALGQFVRSNKLIEKTRIEFEKLLGFVEPKSLAHRSKLLVERCASLGNDSQILHLKVESAIVSRKVVENKIVLLLREFCSGGDVWVRSEVGNYYIYFDEGGNQNSVLLANLMDKFSNFPWSWHDCNAPAIESEWLSPKSTIDALLKRVQA</sequence>
<dbReference type="KEGG" id="chiz:HQ393_16805"/>
<protein>
    <recommendedName>
        <fullName evidence="3">Tetratricopeptide repeat protein</fullName>
    </recommendedName>
</protein>
<evidence type="ECO:0000313" key="2">
    <source>
        <dbReference type="Proteomes" id="UP000509597"/>
    </source>
</evidence>
<evidence type="ECO:0008006" key="3">
    <source>
        <dbReference type="Google" id="ProtNLM"/>
    </source>
</evidence>
<dbReference type="RefSeq" id="WP_179356822.1">
    <property type="nucleotide sequence ID" value="NZ_CP058627.1"/>
</dbReference>
<dbReference type="Gene3D" id="1.25.40.10">
    <property type="entry name" value="Tetratricopeptide repeat domain"/>
    <property type="match status" value="2"/>
</dbReference>
<proteinExistence type="predicted"/>
<organism evidence="1 2">
    <name type="scientific">Chitinibacter bivalviorum</name>
    <dbReference type="NCBI Taxonomy" id="2739434"/>
    <lineage>
        <taxon>Bacteria</taxon>
        <taxon>Pseudomonadati</taxon>
        <taxon>Pseudomonadota</taxon>
        <taxon>Betaproteobacteria</taxon>
        <taxon>Neisseriales</taxon>
        <taxon>Chitinibacteraceae</taxon>
        <taxon>Chitinibacter</taxon>
    </lineage>
</organism>
<keyword evidence="2" id="KW-1185">Reference proteome</keyword>
<dbReference type="Proteomes" id="UP000509597">
    <property type="component" value="Chromosome"/>
</dbReference>
<evidence type="ECO:0000313" key="1">
    <source>
        <dbReference type="EMBL" id="QLG89768.1"/>
    </source>
</evidence>